<protein>
    <submittedName>
        <fullName evidence="3">Oxygen tolerance</fullName>
    </submittedName>
</protein>
<dbReference type="PANTHER" id="PTHR40940:SF1">
    <property type="entry name" value="PROTEIN BATD"/>
    <property type="match status" value="1"/>
</dbReference>
<keyword evidence="4" id="KW-1185">Reference proteome</keyword>
<sequence length="423" mass="45058">MRVFVLALSLLLLPLGLLAQTENAATQSAVEPLVRVSLEPETGVVGQPMVLRISILVPTWLPQPPAFPSMEAPNVITRLPERASGPISESVNGETWSGVSRAYRLYPMLPGEVSLPAQSITVTYADPDTTQPVTYEAPLEPIRFQVRVPEGAEGLDPLILASGFTLEQSIEGADGPLGQGEAATRTVTARIEGTSPLFIPPLLPGVQSDAVKAYPRDPVVRETEERGVLSGSRTEVETYVAQYGGAVDLQAIALDWFNTDSGKVETARLEGARLEVDAPAAPALPKVTPREVAMLVGAGLLFGLLLWAGNRWLLPPLKSRHAERRAARLASEGFAAHEVARAIAQTDLSGVVTALALWSQRCPGDEDALEPALAAIGAERFGRGGGDAGQAAWQQLRVVFEAERKRRLHGTNGRGALPPLNPS</sequence>
<dbReference type="InterPro" id="IPR025738">
    <property type="entry name" value="BatD"/>
</dbReference>
<keyword evidence="1" id="KW-0812">Transmembrane</keyword>
<accession>A0A1G8KQ62</accession>
<dbReference type="STRING" id="571298.SAMN04488026_100355"/>
<feature type="signal peptide" evidence="2">
    <location>
        <begin position="1"/>
        <end position="19"/>
    </location>
</feature>
<proteinExistence type="predicted"/>
<keyword evidence="1" id="KW-0472">Membrane</keyword>
<keyword evidence="1" id="KW-1133">Transmembrane helix</keyword>
<evidence type="ECO:0000256" key="2">
    <source>
        <dbReference type="SAM" id="SignalP"/>
    </source>
</evidence>
<feature type="chain" id="PRO_5011707158" evidence="2">
    <location>
        <begin position="20"/>
        <end position="423"/>
    </location>
</feature>
<dbReference type="RefSeq" id="WP_093148725.1">
    <property type="nucleotide sequence ID" value="NZ_FNEK01000003.1"/>
</dbReference>
<name>A0A1G8KQ62_9RHOB</name>
<dbReference type="AlphaFoldDB" id="A0A1G8KQ62"/>
<feature type="transmembrane region" description="Helical" evidence="1">
    <location>
        <begin position="292"/>
        <end position="314"/>
    </location>
</feature>
<dbReference type="Proteomes" id="UP000199382">
    <property type="component" value="Unassembled WGS sequence"/>
</dbReference>
<dbReference type="EMBL" id="FNEK01000003">
    <property type="protein sequence ID" value="SDI45533.1"/>
    <property type="molecule type" value="Genomic_DNA"/>
</dbReference>
<dbReference type="PANTHER" id="PTHR40940">
    <property type="entry name" value="PROTEIN BATD-RELATED"/>
    <property type="match status" value="1"/>
</dbReference>
<evidence type="ECO:0000313" key="3">
    <source>
        <dbReference type="EMBL" id="SDI45533.1"/>
    </source>
</evidence>
<keyword evidence="2" id="KW-0732">Signal</keyword>
<evidence type="ECO:0000256" key="1">
    <source>
        <dbReference type="SAM" id="Phobius"/>
    </source>
</evidence>
<evidence type="ECO:0000313" key="4">
    <source>
        <dbReference type="Proteomes" id="UP000199382"/>
    </source>
</evidence>
<reference evidence="3 4" key="1">
    <citation type="submission" date="2016-10" db="EMBL/GenBank/DDBJ databases">
        <authorList>
            <person name="de Groot N.N."/>
        </authorList>
    </citation>
    <scope>NUCLEOTIDE SEQUENCE [LARGE SCALE GENOMIC DNA]</scope>
    <source>
        <strain evidence="3 4">DSM 25294</strain>
    </source>
</reference>
<dbReference type="OrthoDB" id="7699970at2"/>
<gene>
    <name evidence="3" type="ORF">SAMN04488026_100355</name>
</gene>
<organism evidence="3 4">
    <name type="scientific">Aliiruegeria lutimaris</name>
    <dbReference type="NCBI Taxonomy" id="571298"/>
    <lineage>
        <taxon>Bacteria</taxon>
        <taxon>Pseudomonadati</taxon>
        <taxon>Pseudomonadota</taxon>
        <taxon>Alphaproteobacteria</taxon>
        <taxon>Rhodobacterales</taxon>
        <taxon>Roseobacteraceae</taxon>
        <taxon>Aliiruegeria</taxon>
    </lineage>
</organism>